<evidence type="ECO:0000313" key="3">
    <source>
        <dbReference type="EMBL" id="CAK7338460.1"/>
    </source>
</evidence>
<dbReference type="InterPro" id="IPR001810">
    <property type="entry name" value="F-box_dom"/>
</dbReference>
<evidence type="ECO:0000259" key="1">
    <source>
        <dbReference type="Pfam" id="PF00646"/>
    </source>
</evidence>
<dbReference type="NCBIfam" id="TIGR01640">
    <property type="entry name" value="F_box_assoc_1"/>
    <property type="match status" value="1"/>
</dbReference>
<accession>A0AAV1RP19</accession>
<name>A0AAV1RP19_9ROSI</name>
<organism evidence="3 4">
    <name type="scientific">Dovyalis caffra</name>
    <dbReference type="NCBI Taxonomy" id="77055"/>
    <lineage>
        <taxon>Eukaryota</taxon>
        <taxon>Viridiplantae</taxon>
        <taxon>Streptophyta</taxon>
        <taxon>Embryophyta</taxon>
        <taxon>Tracheophyta</taxon>
        <taxon>Spermatophyta</taxon>
        <taxon>Magnoliopsida</taxon>
        <taxon>eudicotyledons</taxon>
        <taxon>Gunneridae</taxon>
        <taxon>Pentapetalae</taxon>
        <taxon>rosids</taxon>
        <taxon>fabids</taxon>
        <taxon>Malpighiales</taxon>
        <taxon>Salicaceae</taxon>
        <taxon>Flacourtieae</taxon>
        <taxon>Dovyalis</taxon>
    </lineage>
</organism>
<dbReference type="PANTHER" id="PTHR31672">
    <property type="entry name" value="BNACNNG10540D PROTEIN"/>
    <property type="match status" value="1"/>
</dbReference>
<dbReference type="InterPro" id="IPR013187">
    <property type="entry name" value="F-box-assoc_dom_typ3"/>
</dbReference>
<feature type="domain" description="F-box associated beta-propeller type 3" evidence="2">
    <location>
        <begin position="87"/>
        <end position="314"/>
    </location>
</feature>
<dbReference type="AlphaFoldDB" id="A0AAV1RP19"/>
<sequence>MMDMLSRLPLKSLFNCKFVCETWLLLISDPHFAKLHLAKSSTTFLIQANRWFIIRKSLLALIVEEVSSNTWDVEKIRFLPNTNLTNTDFRLINSCNGLICLWGRSKAKSHEMVHVCNPILGECITIPLVKKPRKWEQNLALGFIYVSNQYKVLQTFYLDGASTTQCQAEVYTVGSGQWRSIGNAPFSLDHLDANAFLHDSVHWIDYSPENDGFICAFDFGFEQFTRLLLSSDSQMHDGWGRHSFSCDVEKLRYGLWRSMESWSKKFVVGHVVNDCLSYESLFFLSSGEILMLKHDQCIIHYDPKCKSFEDTEITHRMEIISVTAYGPSFRSGILHKGKN</sequence>
<comment type="caution">
    <text evidence="3">The sequence shown here is derived from an EMBL/GenBank/DDBJ whole genome shotgun (WGS) entry which is preliminary data.</text>
</comment>
<feature type="domain" description="F-box" evidence="1">
    <location>
        <begin position="5"/>
        <end position="32"/>
    </location>
</feature>
<dbReference type="InterPro" id="IPR017451">
    <property type="entry name" value="F-box-assoc_interact_dom"/>
</dbReference>
<protein>
    <recommendedName>
        <fullName evidence="5">F-box protein</fullName>
    </recommendedName>
</protein>
<dbReference type="Pfam" id="PF00646">
    <property type="entry name" value="F-box"/>
    <property type="match status" value="1"/>
</dbReference>
<dbReference type="InterPro" id="IPR050796">
    <property type="entry name" value="SCF_F-box_component"/>
</dbReference>
<dbReference type="EMBL" id="CAWUPB010001116">
    <property type="protein sequence ID" value="CAK7338460.1"/>
    <property type="molecule type" value="Genomic_DNA"/>
</dbReference>
<evidence type="ECO:0008006" key="5">
    <source>
        <dbReference type="Google" id="ProtNLM"/>
    </source>
</evidence>
<gene>
    <name evidence="3" type="ORF">DCAF_LOCUS13507</name>
</gene>
<evidence type="ECO:0000313" key="4">
    <source>
        <dbReference type="Proteomes" id="UP001314170"/>
    </source>
</evidence>
<dbReference type="Pfam" id="PF08268">
    <property type="entry name" value="FBA_3"/>
    <property type="match status" value="1"/>
</dbReference>
<proteinExistence type="predicted"/>
<dbReference type="SUPFAM" id="SSF81383">
    <property type="entry name" value="F-box domain"/>
    <property type="match status" value="1"/>
</dbReference>
<dbReference type="Proteomes" id="UP001314170">
    <property type="component" value="Unassembled WGS sequence"/>
</dbReference>
<reference evidence="3 4" key="1">
    <citation type="submission" date="2024-01" db="EMBL/GenBank/DDBJ databases">
        <authorList>
            <person name="Waweru B."/>
        </authorList>
    </citation>
    <scope>NUCLEOTIDE SEQUENCE [LARGE SCALE GENOMIC DNA]</scope>
</reference>
<dbReference type="InterPro" id="IPR036047">
    <property type="entry name" value="F-box-like_dom_sf"/>
</dbReference>
<dbReference type="PANTHER" id="PTHR31672:SF13">
    <property type="entry name" value="F-BOX PROTEIN CPR30-LIKE"/>
    <property type="match status" value="1"/>
</dbReference>
<keyword evidence="4" id="KW-1185">Reference proteome</keyword>
<evidence type="ECO:0000259" key="2">
    <source>
        <dbReference type="Pfam" id="PF08268"/>
    </source>
</evidence>